<comment type="caution">
    <text evidence="4">The sequence shown here is derived from an EMBL/GenBank/DDBJ whole genome shotgun (WGS) entry which is preliminary data.</text>
</comment>
<gene>
    <name evidence="4" type="ORF">DGYR_LOCUS2303</name>
</gene>
<dbReference type="PROSITE" id="PS00455">
    <property type="entry name" value="AMP_BINDING"/>
    <property type="match status" value="1"/>
</dbReference>
<dbReference type="PANTHER" id="PTHR44845">
    <property type="entry name" value="CARRIER DOMAIN-CONTAINING PROTEIN"/>
    <property type="match status" value="1"/>
</dbReference>
<reference evidence="4 5" key="1">
    <citation type="submission" date="2020-08" db="EMBL/GenBank/DDBJ databases">
        <authorList>
            <person name="Hejnol A."/>
        </authorList>
    </citation>
    <scope>NUCLEOTIDE SEQUENCE [LARGE SCALE GENOMIC DNA]</scope>
</reference>
<proteinExistence type="predicted"/>
<dbReference type="Pfam" id="PF00501">
    <property type="entry name" value="AMP-binding"/>
    <property type="match status" value="1"/>
</dbReference>
<protein>
    <recommendedName>
        <fullName evidence="3">AMP-dependent synthetase/ligase domain-containing protein</fullName>
    </recommendedName>
</protein>
<keyword evidence="2" id="KW-0597">Phosphoprotein</keyword>
<dbReference type="EMBL" id="CAJFCJ010000003">
    <property type="protein sequence ID" value="CAD5113278.1"/>
    <property type="molecule type" value="Genomic_DNA"/>
</dbReference>
<organism evidence="4 5">
    <name type="scientific">Dimorphilus gyrociliatus</name>
    <dbReference type="NCBI Taxonomy" id="2664684"/>
    <lineage>
        <taxon>Eukaryota</taxon>
        <taxon>Metazoa</taxon>
        <taxon>Spiralia</taxon>
        <taxon>Lophotrochozoa</taxon>
        <taxon>Annelida</taxon>
        <taxon>Polychaeta</taxon>
        <taxon>Polychaeta incertae sedis</taxon>
        <taxon>Dinophilidae</taxon>
        <taxon>Dimorphilus</taxon>
    </lineage>
</organism>
<accession>A0A7I8VBN7</accession>
<dbReference type="InterPro" id="IPR042099">
    <property type="entry name" value="ANL_N_sf"/>
</dbReference>
<name>A0A7I8VBN7_9ANNE</name>
<evidence type="ECO:0000313" key="4">
    <source>
        <dbReference type="EMBL" id="CAD5113278.1"/>
    </source>
</evidence>
<dbReference type="PANTHER" id="PTHR44845:SF6">
    <property type="entry name" value="BETA-ALANINE-ACTIVATING ENZYME"/>
    <property type="match status" value="1"/>
</dbReference>
<feature type="domain" description="AMP-dependent synthetase/ligase" evidence="3">
    <location>
        <begin position="119"/>
        <end position="320"/>
    </location>
</feature>
<dbReference type="Proteomes" id="UP000549394">
    <property type="component" value="Unassembled WGS sequence"/>
</dbReference>
<keyword evidence="5" id="KW-1185">Reference proteome</keyword>
<dbReference type="InterPro" id="IPR020845">
    <property type="entry name" value="AMP-binding_CS"/>
</dbReference>
<dbReference type="InterPro" id="IPR000873">
    <property type="entry name" value="AMP-dep_synth/lig_dom"/>
</dbReference>
<dbReference type="AlphaFoldDB" id="A0A7I8VBN7"/>
<dbReference type="SUPFAM" id="SSF56801">
    <property type="entry name" value="Acetyl-CoA synthetase-like"/>
    <property type="match status" value="1"/>
</dbReference>
<keyword evidence="1" id="KW-0596">Phosphopantetheine</keyword>
<sequence>MGALLSSCNGFGGLYIFLKSKMASKPNMLKVKSDESLLNGGMINRKRTWTISSAWKKAVKSNPDKSAVFIDEYSLTYRQMDELMEKIALNLQLLIFQRNTPEERLEFFFGRSFEDDKLTIAIWMDPSEKRIAVQLAVWKLGRAYVPLDDVLPQSRIKTILKTAKPVCIITDSEERERRLLECSEDVFVVHSSNLEVSSEKGLINDYEILTDGDDAAAILFTSGSTGIPKGVILTHGNIENRLQWQWDNLPFENDDIVCHKTSLLFVDSLTELLSGLLSSTPIVVLRSETVKNVEKLAHSIERYNITKITVVPTLLQNILEVFRCD</sequence>
<dbReference type="Gene3D" id="3.40.50.12780">
    <property type="entry name" value="N-terminal domain of ligase-like"/>
    <property type="match status" value="1"/>
</dbReference>
<evidence type="ECO:0000313" key="5">
    <source>
        <dbReference type="Proteomes" id="UP000549394"/>
    </source>
</evidence>
<evidence type="ECO:0000256" key="2">
    <source>
        <dbReference type="ARBA" id="ARBA00022553"/>
    </source>
</evidence>
<evidence type="ECO:0000256" key="1">
    <source>
        <dbReference type="ARBA" id="ARBA00022450"/>
    </source>
</evidence>
<dbReference type="OrthoDB" id="416786at2759"/>
<evidence type="ECO:0000259" key="3">
    <source>
        <dbReference type="Pfam" id="PF00501"/>
    </source>
</evidence>